<protein>
    <submittedName>
        <fullName evidence="5">Peptide ABC transporter substrate-binding protein</fullName>
    </submittedName>
</protein>
<evidence type="ECO:0000256" key="3">
    <source>
        <dbReference type="ARBA" id="ARBA00022729"/>
    </source>
</evidence>
<dbReference type="GO" id="GO:1904680">
    <property type="term" value="F:peptide transmembrane transporter activity"/>
    <property type="evidence" value="ECO:0007669"/>
    <property type="project" value="TreeGrafter"/>
</dbReference>
<proteinExistence type="inferred from homology"/>
<dbReference type="GO" id="GO:0042597">
    <property type="term" value="C:periplasmic space"/>
    <property type="evidence" value="ECO:0007669"/>
    <property type="project" value="UniProtKB-ARBA"/>
</dbReference>
<dbReference type="InterPro" id="IPR039424">
    <property type="entry name" value="SBP_5"/>
</dbReference>
<organism evidence="5 6">
    <name type="scientific">Caloranaerobacter azorensis H53214</name>
    <dbReference type="NCBI Taxonomy" id="1156417"/>
    <lineage>
        <taxon>Bacteria</taxon>
        <taxon>Bacillati</taxon>
        <taxon>Bacillota</taxon>
        <taxon>Tissierellia</taxon>
        <taxon>Tissierellales</taxon>
        <taxon>Thermohalobacteraceae</taxon>
        <taxon>Caloranaerobacter</taxon>
    </lineage>
</organism>
<reference evidence="5 6" key="1">
    <citation type="submission" date="2013-12" db="EMBL/GenBank/DDBJ databases">
        <title>Draft genome sequence of Caloranaerobacter sp. H53214.</title>
        <authorList>
            <person name="Jiang L.J."/>
            <person name="Shao Z.Z."/>
            <person name="Long M.N."/>
        </authorList>
    </citation>
    <scope>NUCLEOTIDE SEQUENCE [LARGE SCALE GENOMIC DNA]</scope>
    <source>
        <strain evidence="5 6">H53214</strain>
    </source>
</reference>
<dbReference type="InterPro" id="IPR030678">
    <property type="entry name" value="Peptide/Ni-bd"/>
</dbReference>
<comment type="caution">
    <text evidence="5">The sequence shown here is derived from an EMBL/GenBank/DDBJ whole genome shotgun (WGS) entry which is preliminary data.</text>
</comment>
<dbReference type="PANTHER" id="PTHR30290">
    <property type="entry name" value="PERIPLASMIC BINDING COMPONENT OF ABC TRANSPORTER"/>
    <property type="match status" value="1"/>
</dbReference>
<evidence type="ECO:0000256" key="1">
    <source>
        <dbReference type="ARBA" id="ARBA00005695"/>
    </source>
</evidence>
<keyword evidence="3" id="KW-0732">Signal</keyword>
<dbReference type="Gene3D" id="3.10.105.10">
    <property type="entry name" value="Dipeptide-binding Protein, Domain 3"/>
    <property type="match status" value="1"/>
</dbReference>
<dbReference type="PROSITE" id="PS51257">
    <property type="entry name" value="PROKAR_LIPOPROTEIN"/>
    <property type="match status" value="1"/>
</dbReference>
<dbReference type="GO" id="GO:0043190">
    <property type="term" value="C:ATP-binding cassette (ABC) transporter complex"/>
    <property type="evidence" value="ECO:0007669"/>
    <property type="project" value="InterPro"/>
</dbReference>
<dbReference type="Gene3D" id="3.40.190.10">
    <property type="entry name" value="Periplasmic binding protein-like II"/>
    <property type="match status" value="1"/>
</dbReference>
<gene>
    <name evidence="5" type="ORF">Y919_02130</name>
</gene>
<keyword evidence="2" id="KW-0813">Transport</keyword>
<dbReference type="InterPro" id="IPR000914">
    <property type="entry name" value="SBP_5_dom"/>
</dbReference>
<dbReference type="Pfam" id="PF00496">
    <property type="entry name" value="SBP_bac_5"/>
    <property type="match status" value="1"/>
</dbReference>
<evidence type="ECO:0000256" key="2">
    <source>
        <dbReference type="ARBA" id="ARBA00022448"/>
    </source>
</evidence>
<dbReference type="AlphaFoldDB" id="A0A096BKC8"/>
<dbReference type="SUPFAM" id="SSF53850">
    <property type="entry name" value="Periplasmic binding protein-like II"/>
    <property type="match status" value="1"/>
</dbReference>
<dbReference type="GO" id="GO:0015833">
    <property type="term" value="P:peptide transport"/>
    <property type="evidence" value="ECO:0007669"/>
    <property type="project" value="TreeGrafter"/>
</dbReference>
<dbReference type="PANTHER" id="PTHR30290:SF9">
    <property type="entry name" value="OLIGOPEPTIDE-BINDING PROTEIN APPA"/>
    <property type="match status" value="1"/>
</dbReference>
<dbReference type="Gene3D" id="3.90.76.10">
    <property type="entry name" value="Dipeptide-binding Protein, Domain 1"/>
    <property type="match status" value="1"/>
</dbReference>
<comment type="similarity">
    <text evidence="1">Belongs to the bacterial solute-binding protein 5 family.</text>
</comment>
<sequence>MKYKRILVLFMVFILAVSLIGCGIDKQLDNIKGKQDKNDSSNQKKVYEPAFGGEIVVPISYIKTFNPLLSKDKSLYYFNKLIYESLFDFDEDLNLKKILVEDYKISQDGQTIYIKLKDNVKWHDGHKFTASDVKFTIDVIKYGANDVSYKDMLDTAFKAAKPTDIQHILNVKVVDDLNLQIHFDRSYSNALESLTFPIIPKHQFVEDGAKMSKKTYLKVLSKDIIPIGTGPYKFSKYDKLKKIELVRNDDWHLGKPYISKVIGKILSDNGLAVVSFKTGQLDLTRAEGVDWEKYAHNNKVSIYEYVTQKYEFLGFNFKNKLISGEKGLALRKAIAFGINRDNIINKVYLGHATKVDVPIHPNSWLLSQKNVYDYNVNKAKEILNEAGWKDTDNDGILEDEKGNKLKIRLLTNSYNPLRLKTANMIIEDLKTIGIEVIPQYDTRIDDFNAQTAEKQWNNMIGKIRKGDFDLVLLGWELSLLPDLSFAFHSTQIDDGSNFINYKNENMDQLLVRAFRATTRAEKKNIYGEIQKLIVEDLPYVSLFFRNNAILIDDKIKGEIKPIYSNIYNNIDKWFIPKELQEENKKVD</sequence>
<dbReference type="RefSeq" id="WP_035161938.1">
    <property type="nucleotide sequence ID" value="NZ_AZTB01000005.1"/>
</dbReference>
<accession>A0A096BKC8</accession>
<evidence type="ECO:0000313" key="5">
    <source>
        <dbReference type="EMBL" id="KGG81203.1"/>
    </source>
</evidence>
<name>A0A096BKC8_9FIRM</name>
<dbReference type="EMBL" id="AZTB01000005">
    <property type="protein sequence ID" value="KGG81203.1"/>
    <property type="molecule type" value="Genomic_DNA"/>
</dbReference>
<feature type="domain" description="Solute-binding protein family 5" evidence="4">
    <location>
        <begin position="97"/>
        <end position="485"/>
    </location>
</feature>
<evidence type="ECO:0000259" key="4">
    <source>
        <dbReference type="Pfam" id="PF00496"/>
    </source>
</evidence>
<dbReference type="Proteomes" id="UP000029622">
    <property type="component" value="Unassembled WGS sequence"/>
</dbReference>
<evidence type="ECO:0000313" key="6">
    <source>
        <dbReference type="Proteomes" id="UP000029622"/>
    </source>
</evidence>
<dbReference type="PIRSF" id="PIRSF002741">
    <property type="entry name" value="MppA"/>
    <property type="match status" value="1"/>
</dbReference>
<dbReference type="STRING" id="1156417.Y919_02130"/>